<accession>A0A6G7YJ70</accession>
<dbReference type="KEGG" id="npi:G7071_16530"/>
<dbReference type="AlphaFoldDB" id="A0A6G7YJ70"/>
<dbReference type="Pfam" id="PF01326">
    <property type="entry name" value="PPDK_N"/>
    <property type="match status" value="1"/>
</dbReference>
<dbReference type="Proteomes" id="UP000502035">
    <property type="component" value="Chromosome"/>
</dbReference>
<sequence>MDGDLFAVRSSANCEDGALNSFAGIFESRLCVPRSEVTDAVTAVRASAHTERCKVYLDQVGLSSTQISMDVIVQRMLSARIAGVAFSRHPLRPDSGTLIEVVHGLGETLVGGQSHGDQIELDAKGNTLTYQVAHQSHRLVAGPVRPVREPVPLLEQSAMKMTAGEIAEIDALVRALRTRMGCEIDVEFAYAKNDLYLLQARPLTGSTS</sequence>
<protein>
    <recommendedName>
        <fullName evidence="1">Pyruvate phosphate dikinase AMP/ATP-binding domain-containing protein</fullName>
    </recommendedName>
</protein>
<evidence type="ECO:0000313" key="3">
    <source>
        <dbReference type="Proteomes" id="UP000502035"/>
    </source>
</evidence>
<reference evidence="2 3" key="1">
    <citation type="submission" date="2020-03" db="EMBL/GenBank/DDBJ databases">
        <title>Nocardioides sp. nov., isolated from fish.</title>
        <authorList>
            <person name="Hyun D.-W."/>
            <person name="Bae J.-W."/>
        </authorList>
    </citation>
    <scope>NUCLEOTIDE SEQUENCE [LARGE SCALE GENOMIC DNA]</scope>
    <source>
        <strain evidence="2 3">HDW12A</strain>
    </source>
</reference>
<dbReference type="GO" id="GO:0005524">
    <property type="term" value="F:ATP binding"/>
    <property type="evidence" value="ECO:0007669"/>
    <property type="project" value="InterPro"/>
</dbReference>
<dbReference type="Gene3D" id="3.30.470.20">
    <property type="entry name" value="ATP-grasp fold, B domain"/>
    <property type="match status" value="1"/>
</dbReference>
<organism evidence="2 3">
    <name type="scientific">Nocardioides piscis</name>
    <dbReference type="NCBI Taxonomy" id="2714938"/>
    <lineage>
        <taxon>Bacteria</taxon>
        <taxon>Bacillati</taxon>
        <taxon>Actinomycetota</taxon>
        <taxon>Actinomycetes</taxon>
        <taxon>Propionibacteriales</taxon>
        <taxon>Nocardioidaceae</taxon>
        <taxon>Nocardioides</taxon>
    </lineage>
</organism>
<dbReference type="PANTHER" id="PTHR43615:SF1">
    <property type="entry name" value="PPDK_N DOMAIN-CONTAINING PROTEIN"/>
    <property type="match status" value="1"/>
</dbReference>
<feature type="domain" description="Pyruvate phosphate dikinase AMP/ATP-binding" evidence="1">
    <location>
        <begin position="4"/>
        <end position="205"/>
    </location>
</feature>
<dbReference type="PANTHER" id="PTHR43615">
    <property type="entry name" value="PHOSPHOENOLPYRUVATE SYNTHASE-RELATED"/>
    <property type="match status" value="1"/>
</dbReference>
<dbReference type="SUPFAM" id="SSF56059">
    <property type="entry name" value="Glutathione synthetase ATP-binding domain-like"/>
    <property type="match status" value="1"/>
</dbReference>
<evidence type="ECO:0000259" key="1">
    <source>
        <dbReference type="Pfam" id="PF01326"/>
    </source>
</evidence>
<dbReference type="InterPro" id="IPR013815">
    <property type="entry name" value="ATP_grasp_subdomain_1"/>
</dbReference>
<dbReference type="GO" id="GO:0016301">
    <property type="term" value="F:kinase activity"/>
    <property type="evidence" value="ECO:0007669"/>
    <property type="project" value="InterPro"/>
</dbReference>
<dbReference type="Gene3D" id="3.30.1490.20">
    <property type="entry name" value="ATP-grasp fold, A domain"/>
    <property type="match status" value="1"/>
</dbReference>
<proteinExistence type="predicted"/>
<gene>
    <name evidence="2" type="ORF">G7071_16530</name>
</gene>
<dbReference type="InterPro" id="IPR051549">
    <property type="entry name" value="PEP_Utilizing_Enz"/>
</dbReference>
<dbReference type="EMBL" id="CP049866">
    <property type="protein sequence ID" value="QIK76793.1"/>
    <property type="molecule type" value="Genomic_DNA"/>
</dbReference>
<keyword evidence="3" id="KW-1185">Reference proteome</keyword>
<evidence type="ECO:0000313" key="2">
    <source>
        <dbReference type="EMBL" id="QIK76793.1"/>
    </source>
</evidence>
<name>A0A6G7YJ70_9ACTN</name>
<dbReference type="InterPro" id="IPR002192">
    <property type="entry name" value="PPDK_AMP/ATP-bd"/>
</dbReference>